<dbReference type="Pfam" id="PF01302">
    <property type="entry name" value="CAP_GLY"/>
    <property type="match status" value="3"/>
</dbReference>
<evidence type="ECO:0000259" key="3">
    <source>
        <dbReference type="PROSITE" id="PS50245"/>
    </source>
</evidence>
<dbReference type="InterPro" id="IPR036859">
    <property type="entry name" value="CAP-Gly_dom_sf"/>
</dbReference>
<dbReference type="AlphaFoldDB" id="A0AAE1UK62"/>
<dbReference type="InterPro" id="IPR036770">
    <property type="entry name" value="Ankyrin_rpt-contain_sf"/>
</dbReference>
<dbReference type="PROSITE" id="PS50088">
    <property type="entry name" value="ANK_REPEAT"/>
    <property type="match status" value="2"/>
</dbReference>
<gene>
    <name evidence="4" type="ORF">Pmani_001592</name>
</gene>
<feature type="region of interest" description="Disordered" evidence="2">
    <location>
        <begin position="528"/>
        <end position="561"/>
    </location>
</feature>
<dbReference type="PROSITE" id="PS00845">
    <property type="entry name" value="CAP_GLY_1"/>
    <property type="match status" value="1"/>
</dbReference>
<dbReference type="SUPFAM" id="SSF48403">
    <property type="entry name" value="Ankyrin repeat"/>
    <property type="match status" value="1"/>
</dbReference>
<dbReference type="Pfam" id="PF12796">
    <property type="entry name" value="Ank_2"/>
    <property type="match status" value="1"/>
</dbReference>
<dbReference type="SMART" id="SM01052">
    <property type="entry name" value="CAP_GLY"/>
    <property type="match status" value="3"/>
</dbReference>
<feature type="compositionally biased region" description="Polar residues" evidence="2">
    <location>
        <begin position="92"/>
        <end position="108"/>
    </location>
</feature>
<dbReference type="PROSITE" id="PS50245">
    <property type="entry name" value="CAP_GLY_2"/>
    <property type="match status" value="3"/>
</dbReference>
<evidence type="ECO:0000256" key="2">
    <source>
        <dbReference type="SAM" id="MobiDB-lite"/>
    </source>
</evidence>
<dbReference type="Proteomes" id="UP001292094">
    <property type="component" value="Unassembled WGS sequence"/>
</dbReference>
<feature type="compositionally biased region" description="Low complexity" evidence="2">
    <location>
        <begin position="121"/>
        <end position="178"/>
    </location>
</feature>
<keyword evidence="5" id="KW-1185">Reference proteome</keyword>
<dbReference type="Gene3D" id="1.25.40.20">
    <property type="entry name" value="Ankyrin repeat-containing domain"/>
    <property type="match status" value="1"/>
</dbReference>
<dbReference type="GO" id="GO:0005634">
    <property type="term" value="C:nucleus"/>
    <property type="evidence" value="ECO:0007669"/>
    <property type="project" value="TreeGrafter"/>
</dbReference>
<dbReference type="PANTHER" id="PTHR18916:SF93">
    <property type="entry name" value="RESTIN HOMOLOG"/>
    <property type="match status" value="1"/>
</dbReference>
<dbReference type="InterPro" id="IPR000938">
    <property type="entry name" value="CAP-Gly_domain"/>
</dbReference>
<evidence type="ECO:0000313" key="5">
    <source>
        <dbReference type="Proteomes" id="UP001292094"/>
    </source>
</evidence>
<feature type="domain" description="CAP-Gly" evidence="3">
    <location>
        <begin position="876"/>
        <end position="919"/>
    </location>
</feature>
<dbReference type="PROSITE" id="PS50297">
    <property type="entry name" value="ANK_REP_REGION"/>
    <property type="match status" value="1"/>
</dbReference>
<organism evidence="4 5">
    <name type="scientific">Petrolisthes manimaculis</name>
    <dbReference type="NCBI Taxonomy" id="1843537"/>
    <lineage>
        <taxon>Eukaryota</taxon>
        <taxon>Metazoa</taxon>
        <taxon>Ecdysozoa</taxon>
        <taxon>Arthropoda</taxon>
        <taxon>Crustacea</taxon>
        <taxon>Multicrustacea</taxon>
        <taxon>Malacostraca</taxon>
        <taxon>Eumalacostraca</taxon>
        <taxon>Eucarida</taxon>
        <taxon>Decapoda</taxon>
        <taxon>Pleocyemata</taxon>
        <taxon>Anomura</taxon>
        <taxon>Galatheoidea</taxon>
        <taxon>Porcellanidae</taxon>
        <taxon>Petrolisthes</taxon>
    </lineage>
</organism>
<feature type="region of interest" description="Disordered" evidence="2">
    <location>
        <begin position="410"/>
        <end position="446"/>
    </location>
</feature>
<dbReference type="InterPro" id="IPR002110">
    <property type="entry name" value="Ankyrin_rpt"/>
</dbReference>
<dbReference type="GO" id="GO:0051010">
    <property type="term" value="F:microtubule plus-end binding"/>
    <property type="evidence" value="ECO:0007669"/>
    <property type="project" value="TreeGrafter"/>
</dbReference>
<sequence>MVVVLEVVVVMEVVVLEVVVLVVEVSGHRVPGARKEMLVEVVRYDSDSSSSDHSSSGRGSGGSDLGSEIDRDGSRLEDSGRYSADGCEQEELVTSSPPSSVLQEEATTQQPQQQQPPPQHQPRQQPQQQHQPRQQQPQQQQPRHIHNTLQTVTTTTTNNNNNNNKGQKQKQQPLLPNVDSQRSAPVTHPPVDAPLCVQCARRDLSFFDPGCSGCSGLLRRPSVTPAHVFAVMRQWVPQVQHNIHHFIAQALTLGCHVDDRDALTDMTLLHYAVKAGSNGVGDQETALQVVKELLEAGADVHQRCRWTHMTALHYAAYFDVAPVLHLLLQDPMGVCMNDACLEYSGGAPLHIAAANLCLSAVRVLLQHGALHTLTDTQGRTPFQCIPTPEQYELVPDVQDVITNLRAMLSPSHHHHHHNNHHHHTTTTTSSSASSSSSHQHQGSSGKAVLKAMGLKLGDRVLISGVKTGTLRFVGTTEFATGLWAGVELETPTGRHNGTVKGVMYFRCAKNYGIFVPMNRLTKIPHVAMGRQGRSSSTSQRSRRQQQVTSRRSLSLPPGRVNHGRVDVSRVASRVAQDIRDTTRKITLGDRVYVDMGVGSGAARVVTGVVRFTGAVHFASGFWVGVELDVARGTNDGSVSATRYFSSRPHHGIFAAPSRIIKISEHGSGGVVVGFDPPIGPTSLYHSRSSLGSSHALSTSHSGPLSLGMAPTHLSLASQGPRSLGWSGSLHDSTLSTISLKESNNNNTTTSSSSSSHLACTSCTTITSSHLLDDTNTTSAWSPKKAHQTPKTAIYPPNTSMTSLNRSFSARYVTSRLRQEELERAAEERRKEQTWCDPPILQATPKAQRKQRENQHWLQVGHNVFYKNQVGVIKYIGRVDFENGVWLGVELRASGRGKHDGAVRGKRYFTCRPCHGIMVRPNKVYVRGINGANLVNPQDENDDDEDDEELFILSR</sequence>
<feature type="domain" description="CAP-Gly" evidence="3">
    <location>
        <begin position="613"/>
        <end position="655"/>
    </location>
</feature>
<dbReference type="PANTHER" id="PTHR18916">
    <property type="entry name" value="DYNACTIN 1-RELATED MICROTUBULE-BINDING"/>
    <property type="match status" value="1"/>
</dbReference>
<feature type="compositionally biased region" description="Basic and acidic residues" evidence="2">
    <location>
        <begin position="68"/>
        <end position="80"/>
    </location>
</feature>
<feature type="compositionally biased region" description="Low complexity" evidence="2">
    <location>
        <begin position="47"/>
        <end position="57"/>
    </location>
</feature>
<evidence type="ECO:0000256" key="1">
    <source>
        <dbReference type="PROSITE-ProRule" id="PRU00023"/>
    </source>
</evidence>
<feature type="region of interest" description="Disordered" evidence="2">
    <location>
        <begin position="776"/>
        <end position="799"/>
    </location>
</feature>
<feature type="domain" description="CAP-Gly" evidence="3">
    <location>
        <begin position="474"/>
        <end position="516"/>
    </location>
</feature>
<dbReference type="GO" id="GO:0035371">
    <property type="term" value="C:microtubule plus-end"/>
    <property type="evidence" value="ECO:0007669"/>
    <property type="project" value="TreeGrafter"/>
</dbReference>
<dbReference type="EMBL" id="JAWZYT010000106">
    <property type="protein sequence ID" value="KAK4327978.1"/>
    <property type="molecule type" value="Genomic_DNA"/>
</dbReference>
<protein>
    <recommendedName>
        <fullName evidence="3">CAP-Gly domain-containing protein</fullName>
    </recommendedName>
</protein>
<feature type="region of interest" description="Disordered" evidence="2">
    <location>
        <begin position="45"/>
        <end position="190"/>
    </location>
</feature>
<feature type="compositionally biased region" description="Low complexity" evidence="2">
    <location>
        <begin position="425"/>
        <end position="445"/>
    </location>
</feature>
<dbReference type="GO" id="GO:0005938">
    <property type="term" value="C:cell cortex"/>
    <property type="evidence" value="ECO:0007669"/>
    <property type="project" value="TreeGrafter"/>
</dbReference>
<evidence type="ECO:0000313" key="4">
    <source>
        <dbReference type="EMBL" id="KAK4327978.1"/>
    </source>
</evidence>
<comment type="caution">
    <text evidence="4">The sequence shown here is derived from an EMBL/GenBank/DDBJ whole genome shotgun (WGS) entry which is preliminary data.</text>
</comment>
<feature type="compositionally biased region" description="Low complexity" evidence="2">
    <location>
        <begin position="529"/>
        <end position="552"/>
    </location>
</feature>
<feature type="repeat" description="ANK" evidence="1">
    <location>
        <begin position="264"/>
        <end position="305"/>
    </location>
</feature>
<feature type="repeat" description="ANK" evidence="1">
    <location>
        <begin position="344"/>
        <end position="376"/>
    </location>
</feature>
<proteinExistence type="predicted"/>
<dbReference type="GO" id="GO:0031122">
    <property type="term" value="P:cytoplasmic microtubule organization"/>
    <property type="evidence" value="ECO:0007669"/>
    <property type="project" value="TreeGrafter"/>
</dbReference>
<dbReference type="SUPFAM" id="SSF74924">
    <property type="entry name" value="Cap-Gly domain"/>
    <property type="match status" value="3"/>
</dbReference>
<reference evidence="4" key="1">
    <citation type="submission" date="2023-11" db="EMBL/GenBank/DDBJ databases">
        <title>Genome assemblies of two species of porcelain crab, Petrolisthes cinctipes and Petrolisthes manimaculis (Anomura: Porcellanidae).</title>
        <authorList>
            <person name="Angst P."/>
        </authorList>
    </citation>
    <scope>NUCLEOTIDE SEQUENCE</scope>
    <source>
        <strain evidence="4">PB745_02</strain>
        <tissue evidence="4">Gill</tissue>
    </source>
</reference>
<keyword evidence="1" id="KW-0040">ANK repeat</keyword>
<dbReference type="Gene3D" id="2.30.30.190">
    <property type="entry name" value="CAP Gly-rich-like domain"/>
    <property type="match status" value="3"/>
</dbReference>
<feature type="compositionally biased region" description="Basic residues" evidence="2">
    <location>
        <begin position="411"/>
        <end position="424"/>
    </location>
</feature>
<accession>A0AAE1UK62</accession>
<dbReference type="SMART" id="SM00248">
    <property type="entry name" value="ANK"/>
    <property type="match status" value="3"/>
</dbReference>
<name>A0AAE1UK62_9EUCA</name>